<comment type="caution">
    <text evidence="2">The sequence shown here is derived from an EMBL/GenBank/DDBJ whole genome shotgun (WGS) entry which is preliminary data.</text>
</comment>
<reference evidence="2" key="1">
    <citation type="submission" date="2020-07" db="EMBL/GenBank/DDBJ databases">
        <title>The High-quality genome of the commercially important snow crab, Chionoecetes opilio.</title>
        <authorList>
            <person name="Jeong J.-H."/>
            <person name="Ryu S."/>
        </authorList>
    </citation>
    <scope>NUCLEOTIDE SEQUENCE</scope>
    <source>
        <strain evidence="2">MADBK_172401_WGS</strain>
        <tissue evidence="2">Digestive gland</tissue>
    </source>
</reference>
<keyword evidence="3" id="KW-1185">Reference proteome</keyword>
<dbReference type="EMBL" id="JACEEZ010017313">
    <property type="protein sequence ID" value="KAG0717643.1"/>
    <property type="molecule type" value="Genomic_DNA"/>
</dbReference>
<proteinExistence type="predicted"/>
<dbReference type="GO" id="GO:0008081">
    <property type="term" value="F:phosphoric diester hydrolase activity"/>
    <property type="evidence" value="ECO:0007669"/>
    <property type="project" value="InterPro"/>
</dbReference>
<protein>
    <submittedName>
        <fullName evidence="2">Uncharacterized protein</fullName>
    </submittedName>
</protein>
<accession>A0A8J4Y063</accession>
<evidence type="ECO:0000313" key="2">
    <source>
        <dbReference type="EMBL" id="KAG0717643.1"/>
    </source>
</evidence>
<feature type="region of interest" description="Disordered" evidence="1">
    <location>
        <begin position="370"/>
        <end position="398"/>
    </location>
</feature>
<dbReference type="OrthoDB" id="1046782at2759"/>
<feature type="region of interest" description="Disordered" evidence="1">
    <location>
        <begin position="446"/>
        <end position="466"/>
    </location>
</feature>
<sequence length="582" mass="64348">MNKRFESPRLWAAMAHLTPSLWDLLFRSHVGVRGMADRSNFHITRWLRQRWGHMANIVASDFFRSNDIINVAIRTNLALSMCRPSGPSRHPYTLRWTTELTLRNGSPSTTTTTIPPFVRRMYTSGTLWTTTGVRQIHYPFTPVDANISMVFTAIPNRVPSLAPGVTYQESTDTWRQIFHYPADGSPKPPEETASRPYSHPRGYVTSSPVASEPSPRANDEIILGEWDNVDAHDFLDDVFVARVKNNVSANATNAPRLLGKINHDLNFSSQEDLTHSTFWRSKSDVTEPPLTHNLGNTDANYDTFNDTNSMTHTRNTTQDRDKGAILTHEPLYPTITSSLEDELLPSNIQHNTDSSLLVRNDTLDGYSMSSISKNTHINPQSTMASSTQDSYSSKTHENSFLDLESNATEDGSHLLAIDDVTSTGHSSIVPEDVLMTSQSVSIPLGQEGGGVTQEGRHSDGSVSDTESINDLNTSGILVLPHHLILEDSTKQSQALQHTTRQVGSLTGVPKVIAQTPIVTTMTVQPDLTMQPSALTFIIQSDSSVARIQPSTSTVRYQTYDATLTPQRGMSDLEVTKSSSNVT</sequence>
<feature type="region of interest" description="Disordered" evidence="1">
    <location>
        <begin position="180"/>
        <end position="216"/>
    </location>
</feature>
<dbReference type="AlphaFoldDB" id="A0A8J4Y063"/>
<organism evidence="2 3">
    <name type="scientific">Chionoecetes opilio</name>
    <name type="common">Atlantic snow crab</name>
    <name type="synonym">Cancer opilio</name>
    <dbReference type="NCBI Taxonomy" id="41210"/>
    <lineage>
        <taxon>Eukaryota</taxon>
        <taxon>Metazoa</taxon>
        <taxon>Ecdysozoa</taxon>
        <taxon>Arthropoda</taxon>
        <taxon>Crustacea</taxon>
        <taxon>Multicrustacea</taxon>
        <taxon>Malacostraca</taxon>
        <taxon>Eumalacostraca</taxon>
        <taxon>Eucarida</taxon>
        <taxon>Decapoda</taxon>
        <taxon>Pleocyemata</taxon>
        <taxon>Brachyura</taxon>
        <taxon>Eubrachyura</taxon>
        <taxon>Majoidea</taxon>
        <taxon>Majidae</taxon>
        <taxon>Chionoecetes</taxon>
    </lineage>
</organism>
<gene>
    <name evidence="2" type="ORF">GWK47_054020</name>
</gene>
<evidence type="ECO:0000256" key="1">
    <source>
        <dbReference type="SAM" id="MobiDB-lite"/>
    </source>
</evidence>
<dbReference type="Proteomes" id="UP000770661">
    <property type="component" value="Unassembled WGS sequence"/>
</dbReference>
<feature type="compositionally biased region" description="Polar residues" evidence="1">
    <location>
        <begin position="370"/>
        <end position="393"/>
    </location>
</feature>
<dbReference type="InterPro" id="IPR017946">
    <property type="entry name" value="PLC-like_Pdiesterase_TIM-brl"/>
</dbReference>
<dbReference type="SUPFAM" id="SSF51695">
    <property type="entry name" value="PLC-like phosphodiesterases"/>
    <property type="match status" value="1"/>
</dbReference>
<evidence type="ECO:0000313" key="3">
    <source>
        <dbReference type="Proteomes" id="UP000770661"/>
    </source>
</evidence>
<name>A0A8J4Y063_CHIOP</name>
<dbReference type="GO" id="GO:0006629">
    <property type="term" value="P:lipid metabolic process"/>
    <property type="evidence" value="ECO:0007669"/>
    <property type="project" value="InterPro"/>
</dbReference>